<dbReference type="OrthoDB" id="1673781at2759"/>
<dbReference type="GO" id="GO:0009927">
    <property type="term" value="F:histidine phosphotransfer kinase activity"/>
    <property type="evidence" value="ECO:0007669"/>
    <property type="project" value="InterPro"/>
</dbReference>
<dbReference type="InterPro" id="IPR036641">
    <property type="entry name" value="HPT_dom_sf"/>
</dbReference>
<dbReference type="SUPFAM" id="SSF47226">
    <property type="entry name" value="Histidine-containing phosphotransfer domain, HPT domain"/>
    <property type="match status" value="1"/>
</dbReference>
<dbReference type="CDD" id="cd00088">
    <property type="entry name" value="HPT"/>
    <property type="match status" value="1"/>
</dbReference>
<feature type="domain" description="HPt" evidence="2">
    <location>
        <begin position="24"/>
        <end position="123"/>
    </location>
</feature>
<dbReference type="EMBL" id="MCGO01000018">
    <property type="protein sequence ID" value="ORY45998.1"/>
    <property type="molecule type" value="Genomic_DNA"/>
</dbReference>
<dbReference type="GO" id="GO:0005634">
    <property type="term" value="C:nucleus"/>
    <property type="evidence" value="ECO:0007669"/>
    <property type="project" value="TreeGrafter"/>
</dbReference>
<protein>
    <submittedName>
        <fullName evidence="3">Histidine-phosphotransfer domain, HPT domain-containing protein</fullName>
    </submittedName>
</protein>
<evidence type="ECO:0000256" key="1">
    <source>
        <dbReference type="PROSITE-ProRule" id="PRU00110"/>
    </source>
</evidence>
<dbReference type="Gene3D" id="1.20.120.160">
    <property type="entry name" value="HPT domain"/>
    <property type="match status" value="1"/>
</dbReference>
<dbReference type="AlphaFoldDB" id="A0A1Y2CG14"/>
<evidence type="ECO:0000313" key="3">
    <source>
        <dbReference type="EMBL" id="ORY45998.1"/>
    </source>
</evidence>
<comment type="caution">
    <text evidence="3">The sequence shown here is derived from an EMBL/GenBank/DDBJ whole genome shotgun (WGS) entry which is preliminary data.</text>
</comment>
<dbReference type="STRING" id="329046.A0A1Y2CG14"/>
<accession>A0A1Y2CG14</accession>
<dbReference type="GO" id="GO:0005737">
    <property type="term" value="C:cytoplasm"/>
    <property type="evidence" value="ECO:0007669"/>
    <property type="project" value="TreeGrafter"/>
</dbReference>
<proteinExistence type="predicted"/>
<keyword evidence="4" id="KW-1185">Reference proteome</keyword>
<dbReference type="Pfam" id="PF01627">
    <property type="entry name" value="Hpt"/>
    <property type="match status" value="1"/>
</dbReference>
<dbReference type="PANTHER" id="PTHR28242">
    <property type="entry name" value="PHOSPHORELAY INTERMEDIATE PROTEIN YPD1"/>
    <property type="match status" value="1"/>
</dbReference>
<sequence>MPDYGDIVDGTIFDQLLEMDDDDNREFSKGIARDFITQAETTLTELQESLEKKDLESLGRLGHFLKGSSAALGLKKLRATCENIQNYGRKVDEGGKPLSLSNEDLLKKLDELVKGSKVEYAEAKHWLVSMYKLEE</sequence>
<evidence type="ECO:0000313" key="4">
    <source>
        <dbReference type="Proteomes" id="UP000193642"/>
    </source>
</evidence>
<organism evidence="3 4">
    <name type="scientific">Rhizoclosmatium globosum</name>
    <dbReference type="NCBI Taxonomy" id="329046"/>
    <lineage>
        <taxon>Eukaryota</taxon>
        <taxon>Fungi</taxon>
        <taxon>Fungi incertae sedis</taxon>
        <taxon>Chytridiomycota</taxon>
        <taxon>Chytridiomycota incertae sedis</taxon>
        <taxon>Chytridiomycetes</taxon>
        <taxon>Chytridiales</taxon>
        <taxon>Chytriomycetaceae</taxon>
        <taxon>Rhizoclosmatium</taxon>
    </lineage>
</organism>
<dbReference type="GO" id="GO:0043424">
    <property type="term" value="F:protein histidine kinase binding"/>
    <property type="evidence" value="ECO:0007669"/>
    <property type="project" value="InterPro"/>
</dbReference>
<name>A0A1Y2CG14_9FUNG</name>
<dbReference type="InterPro" id="IPR008207">
    <property type="entry name" value="Sig_transdc_His_kin_Hpt_dom"/>
</dbReference>
<dbReference type="GO" id="GO:0000160">
    <property type="term" value="P:phosphorelay signal transduction system"/>
    <property type="evidence" value="ECO:0007669"/>
    <property type="project" value="InterPro"/>
</dbReference>
<feature type="modified residue" description="Phosphohistidine" evidence="1">
    <location>
        <position position="63"/>
    </location>
</feature>
<reference evidence="3 4" key="1">
    <citation type="submission" date="2016-07" db="EMBL/GenBank/DDBJ databases">
        <title>Pervasive Adenine N6-methylation of Active Genes in Fungi.</title>
        <authorList>
            <consortium name="DOE Joint Genome Institute"/>
            <person name="Mondo S.J."/>
            <person name="Dannebaum R.O."/>
            <person name="Kuo R.C."/>
            <person name="Labutti K."/>
            <person name="Haridas S."/>
            <person name="Kuo A."/>
            <person name="Salamov A."/>
            <person name="Ahrendt S.R."/>
            <person name="Lipzen A."/>
            <person name="Sullivan W."/>
            <person name="Andreopoulos W.B."/>
            <person name="Clum A."/>
            <person name="Lindquist E."/>
            <person name="Daum C."/>
            <person name="Ramamoorthy G.K."/>
            <person name="Gryganskyi A."/>
            <person name="Culley D."/>
            <person name="Magnuson J.K."/>
            <person name="James T.Y."/>
            <person name="O'Malley M.A."/>
            <person name="Stajich J.E."/>
            <person name="Spatafora J.W."/>
            <person name="Visel A."/>
            <person name="Grigoriev I.V."/>
        </authorList>
    </citation>
    <scope>NUCLEOTIDE SEQUENCE [LARGE SCALE GENOMIC DNA]</scope>
    <source>
        <strain evidence="3 4">JEL800</strain>
    </source>
</reference>
<dbReference type="PANTHER" id="PTHR28242:SF52">
    <property type="entry name" value="PHOSPHORELAY INTERMEDIATE PROTEIN YPD1"/>
    <property type="match status" value="1"/>
</dbReference>
<evidence type="ECO:0000259" key="2">
    <source>
        <dbReference type="PROSITE" id="PS50894"/>
    </source>
</evidence>
<gene>
    <name evidence="3" type="ORF">BCR33DRAFT_716009</name>
</gene>
<dbReference type="SMART" id="SM00073">
    <property type="entry name" value="HPT"/>
    <property type="match status" value="1"/>
</dbReference>
<dbReference type="Proteomes" id="UP000193642">
    <property type="component" value="Unassembled WGS sequence"/>
</dbReference>
<dbReference type="PROSITE" id="PS50894">
    <property type="entry name" value="HPT"/>
    <property type="match status" value="1"/>
</dbReference>
<keyword evidence="1" id="KW-0597">Phosphoprotein</keyword>
<dbReference type="InterPro" id="IPR045871">
    <property type="entry name" value="AHP1-5/YPD1"/>
</dbReference>